<dbReference type="SUPFAM" id="SSF158472">
    <property type="entry name" value="HAMP domain-like"/>
    <property type="match status" value="1"/>
</dbReference>
<dbReference type="PANTHER" id="PTHR45453">
    <property type="entry name" value="PHOSPHATE REGULON SENSOR PROTEIN PHOR"/>
    <property type="match status" value="1"/>
</dbReference>
<name>A0ABW5V6Z1_9BACI</name>
<keyword evidence="10" id="KW-0902">Two-component regulatory system</keyword>
<evidence type="ECO:0000313" key="16">
    <source>
        <dbReference type="EMBL" id="MFD2761817.1"/>
    </source>
</evidence>
<dbReference type="PROSITE" id="PS50109">
    <property type="entry name" value="HIS_KIN"/>
    <property type="match status" value="1"/>
</dbReference>
<evidence type="ECO:0000256" key="8">
    <source>
        <dbReference type="ARBA" id="ARBA00022777"/>
    </source>
</evidence>
<evidence type="ECO:0000256" key="5">
    <source>
        <dbReference type="ARBA" id="ARBA00022553"/>
    </source>
</evidence>
<keyword evidence="8 16" id="KW-0418">Kinase</keyword>
<dbReference type="SUPFAM" id="SSF55874">
    <property type="entry name" value="ATPase domain of HSP90 chaperone/DNA topoisomerase II/histidine kinase"/>
    <property type="match status" value="1"/>
</dbReference>
<dbReference type="Gene3D" id="6.10.340.10">
    <property type="match status" value="1"/>
</dbReference>
<keyword evidence="12" id="KW-1133">Transmembrane helix</keyword>
<dbReference type="InterPro" id="IPR003594">
    <property type="entry name" value="HATPase_dom"/>
</dbReference>
<dbReference type="Gene3D" id="1.10.287.130">
    <property type="match status" value="1"/>
</dbReference>
<organism evidence="16 17">
    <name type="scientific">Lentibacillus juripiscarius</name>
    <dbReference type="NCBI Taxonomy" id="257446"/>
    <lineage>
        <taxon>Bacteria</taxon>
        <taxon>Bacillati</taxon>
        <taxon>Bacillota</taxon>
        <taxon>Bacilli</taxon>
        <taxon>Bacillales</taxon>
        <taxon>Bacillaceae</taxon>
        <taxon>Lentibacillus</taxon>
    </lineage>
</organism>
<feature type="domain" description="Histidine kinase" evidence="13">
    <location>
        <begin position="241"/>
        <end position="458"/>
    </location>
</feature>
<evidence type="ECO:0000256" key="2">
    <source>
        <dbReference type="ARBA" id="ARBA00004651"/>
    </source>
</evidence>
<evidence type="ECO:0000256" key="4">
    <source>
        <dbReference type="ARBA" id="ARBA00022475"/>
    </source>
</evidence>
<dbReference type="PRINTS" id="PR00344">
    <property type="entry name" value="BCTRLSENSOR"/>
</dbReference>
<evidence type="ECO:0000256" key="12">
    <source>
        <dbReference type="SAM" id="Phobius"/>
    </source>
</evidence>
<evidence type="ECO:0000259" key="13">
    <source>
        <dbReference type="PROSITE" id="PS50109"/>
    </source>
</evidence>
<keyword evidence="4" id="KW-1003">Cell membrane</keyword>
<comment type="subcellular location">
    <subcellularLocation>
        <location evidence="2">Cell membrane</location>
        <topology evidence="2">Multi-pass membrane protein</topology>
    </subcellularLocation>
</comment>
<evidence type="ECO:0000256" key="10">
    <source>
        <dbReference type="ARBA" id="ARBA00023012"/>
    </source>
</evidence>
<feature type="domain" description="HAMP" evidence="15">
    <location>
        <begin position="59"/>
        <end position="111"/>
    </location>
</feature>
<accession>A0ABW5V6Z1</accession>
<comment type="caution">
    <text evidence="16">The sequence shown here is derived from an EMBL/GenBank/DDBJ whole genome shotgun (WGS) entry which is preliminary data.</text>
</comment>
<dbReference type="SMART" id="SM00091">
    <property type="entry name" value="PAS"/>
    <property type="match status" value="1"/>
</dbReference>
<dbReference type="PROSITE" id="PS50885">
    <property type="entry name" value="HAMP"/>
    <property type="match status" value="1"/>
</dbReference>
<dbReference type="SUPFAM" id="SSF55785">
    <property type="entry name" value="PYP-like sensor domain (PAS domain)"/>
    <property type="match status" value="1"/>
</dbReference>
<dbReference type="CDD" id="cd00082">
    <property type="entry name" value="HisKA"/>
    <property type="match status" value="1"/>
</dbReference>
<reference evidence="17" key="1">
    <citation type="journal article" date="2019" name="Int. J. Syst. Evol. Microbiol.">
        <title>The Global Catalogue of Microorganisms (GCM) 10K type strain sequencing project: providing services to taxonomists for standard genome sequencing and annotation.</title>
        <authorList>
            <consortium name="The Broad Institute Genomics Platform"/>
            <consortium name="The Broad Institute Genome Sequencing Center for Infectious Disease"/>
            <person name="Wu L."/>
            <person name="Ma J."/>
        </authorList>
    </citation>
    <scope>NUCLEOTIDE SEQUENCE [LARGE SCALE GENOMIC DNA]</scope>
    <source>
        <strain evidence="17">TISTR 1535</strain>
    </source>
</reference>
<keyword evidence="5" id="KW-0597">Phosphoprotein</keyword>
<dbReference type="InterPro" id="IPR050351">
    <property type="entry name" value="BphY/WalK/GraS-like"/>
</dbReference>
<dbReference type="Pfam" id="PF00989">
    <property type="entry name" value="PAS"/>
    <property type="match status" value="1"/>
</dbReference>
<dbReference type="InterPro" id="IPR003661">
    <property type="entry name" value="HisK_dim/P_dom"/>
</dbReference>
<evidence type="ECO:0000256" key="1">
    <source>
        <dbReference type="ARBA" id="ARBA00000085"/>
    </source>
</evidence>
<dbReference type="InterPro" id="IPR000014">
    <property type="entry name" value="PAS"/>
</dbReference>
<keyword evidence="6" id="KW-0808">Transferase</keyword>
<dbReference type="SMART" id="SM00387">
    <property type="entry name" value="HATPase_c"/>
    <property type="match status" value="1"/>
</dbReference>
<dbReference type="RefSeq" id="WP_382394699.1">
    <property type="nucleotide sequence ID" value="NZ_JBHUNA010000030.1"/>
</dbReference>
<dbReference type="PROSITE" id="PS50112">
    <property type="entry name" value="PAS"/>
    <property type="match status" value="1"/>
</dbReference>
<keyword evidence="11 12" id="KW-0472">Membrane</keyword>
<evidence type="ECO:0000256" key="7">
    <source>
        <dbReference type="ARBA" id="ARBA00022741"/>
    </source>
</evidence>
<keyword evidence="17" id="KW-1185">Reference proteome</keyword>
<sequence>MRLRPLFTKPLASYHAGVFILVAVTGIVISQLTEEHIILGSILIVEYLLLLVLMLHVYEKYMRPIKKASKSVDELVKGNYRTRIHHTSGGSIGELSSKLNMLARNLSEFQMQEQMQEEQLSTVIDNTQSGLVLIDEKGYIHLVNRKFLSMFGGTPKDYRSFLYYDVMENETIHETVQQTFLYEQNIKHSFTQTIDLDKKYIEIIGAPIFNERNMLKGAVLLLYDITHLKKLELMRKDFVANVSHELKTPITSITGFAETLLNGALNDKETLHRFLTIIYDESYRLQGLIEDLLTLSKLEKDDFRLTRTTVHMDQLTGEILPVLHQRAGQKGISLSTDVKEDIALQADGERIKQVIINLLTNAISYTPENGEVKLSVTDEEDHVHITVSDNGIGIHPEYVPRIFERFYRVDKARSRNTGGTGLGLAIVKHIVEVHNGNISVESEPGKGSVFHVLLPKHDETSL</sequence>
<evidence type="ECO:0000313" key="17">
    <source>
        <dbReference type="Proteomes" id="UP001597502"/>
    </source>
</evidence>
<evidence type="ECO:0000256" key="3">
    <source>
        <dbReference type="ARBA" id="ARBA00012438"/>
    </source>
</evidence>
<keyword evidence="12" id="KW-0812">Transmembrane</keyword>
<dbReference type="Pfam" id="PF02518">
    <property type="entry name" value="HATPase_c"/>
    <property type="match status" value="1"/>
</dbReference>
<evidence type="ECO:0000256" key="9">
    <source>
        <dbReference type="ARBA" id="ARBA00022840"/>
    </source>
</evidence>
<feature type="transmembrane region" description="Helical" evidence="12">
    <location>
        <begin position="38"/>
        <end position="58"/>
    </location>
</feature>
<comment type="catalytic activity">
    <reaction evidence="1">
        <text>ATP + protein L-histidine = ADP + protein N-phospho-L-histidine.</text>
        <dbReference type="EC" id="2.7.13.3"/>
    </reaction>
</comment>
<dbReference type="CDD" id="cd06225">
    <property type="entry name" value="HAMP"/>
    <property type="match status" value="1"/>
</dbReference>
<feature type="transmembrane region" description="Helical" evidence="12">
    <location>
        <begin position="12"/>
        <end position="32"/>
    </location>
</feature>
<dbReference type="SUPFAM" id="SSF47384">
    <property type="entry name" value="Homodimeric domain of signal transducing histidine kinase"/>
    <property type="match status" value="1"/>
</dbReference>
<keyword evidence="7" id="KW-0547">Nucleotide-binding</keyword>
<dbReference type="Gene3D" id="3.30.450.20">
    <property type="entry name" value="PAS domain"/>
    <property type="match status" value="1"/>
</dbReference>
<feature type="domain" description="PAS" evidence="14">
    <location>
        <begin position="116"/>
        <end position="157"/>
    </location>
</feature>
<protein>
    <recommendedName>
        <fullName evidence="3">histidine kinase</fullName>
        <ecNumber evidence="3">2.7.13.3</ecNumber>
    </recommendedName>
</protein>
<evidence type="ECO:0000256" key="11">
    <source>
        <dbReference type="ARBA" id="ARBA00023136"/>
    </source>
</evidence>
<dbReference type="InterPro" id="IPR013767">
    <property type="entry name" value="PAS_fold"/>
</dbReference>
<dbReference type="InterPro" id="IPR036097">
    <property type="entry name" value="HisK_dim/P_sf"/>
</dbReference>
<dbReference type="InterPro" id="IPR035965">
    <property type="entry name" value="PAS-like_dom_sf"/>
</dbReference>
<keyword evidence="9" id="KW-0067">ATP-binding</keyword>
<dbReference type="NCBIfam" id="TIGR00229">
    <property type="entry name" value="sensory_box"/>
    <property type="match status" value="1"/>
</dbReference>
<proteinExistence type="predicted"/>
<dbReference type="Proteomes" id="UP001597502">
    <property type="component" value="Unassembled WGS sequence"/>
</dbReference>
<dbReference type="PANTHER" id="PTHR45453:SF1">
    <property type="entry name" value="PHOSPHATE REGULON SENSOR PROTEIN PHOR"/>
    <property type="match status" value="1"/>
</dbReference>
<evidence type="ECO:0000259" key="14">
    <source>
        <dbReference type="PROSITE" id="PS50112"/>
    </source>
</evidence>
<dbReference type="EC" id="2.7.13.3" evidence="3"/>
<dbReference type="Gene3D" id="3.30.565.10">
    <property type="entry name" value="Histidine kinase-like ATPase, C-terminal domain"/>
    <property type="match status" value="1"/>
</dbReference>
<dbReference type="EMBL" id="JBHUNA010000030">
    <property type="protein sequence ID" value="MFD2761817.1"/>
    <property type="molecule type" value="Genomic_DNA"/>
</dbReference>
<dbReference type="CDD" id="cd00075">
    <property type="entry name" value="HATPase"/>
    <property type="match status" value="1"/>
</dbReference>
<dbReference type="InterPro" id="IPR005467">
    <property type="entry name" value="His_kinase_dom"/>
</dbReference>
<dbReference type="CDD" id="cd00130">
    <property type="entry name" value="PAS"/>
    <property type="match status" value="1"/>
</dbReference>
<dbReference type="InterPro" id="IPR004358">
    <property type="entry name" value="Sig_transdc_His_kin-like_C"/>
</dbReference>
<dbReference type="Pfam" id="PF00512">
    <property type="entry name" value="HisKA"/>
    <property type="match status" value="1"/>
</dbReference>
<dbReference type="InterPro" id="IPR003660">
    <property type="entry name" value="HAMP_dom"/>
</dbReference>
<dbReference type="SMART" id="SM00388">
    <property type="entry name" value="HisKA"/>
    <property type="match status" value="1"/>
</dbReference>
<evidence type="ECO:0000259" key="15">
    <source>
        <dbReference type="PROSITE" id="PS50885"/>
    </source>
</evidence>
<dbReference type="InterPro" id="IPR036890">
    <property type="entry name" value="HATPase_C_sf"/>
</dbReference>
<dbReference type="NCBIfam" id="NF046044">
    <property type="entry name" value="PnpS"/>
    <property type="match status" value="1"/>
</dbReference>
<evidence type="ECO:0000256" key="6">
    <source>
        <dbReference type="ARBA" id="ARBA00022679"/>
    </source>
</evidence>
<dbReference type="GO" id="GO:0016301">
    <property type="term" value="F:kinase activity"/>
    <property type="evidence" value="ECO:0007669"/>
    <property type="project" value="UniProtKB-KW"/>
</dbReference>
<gene>
    <name evidence="16" type="primary">pnpS</name>
    <name evidence="16" type="ORF">ACFSUO_12740</name>
</gene>